<accession>A0ABZ2Y0X6</accession>
<organism evidence="5 6">
    <name type="scientific">Defluviitalea saccharophila</name>
    <dbReference type="NCBI Taxonomy" id="879970"/>
    <lineage>
        <taxon>Bacteria</taxon>
        <taxon>Bacillati</taxon>
        <taxon>Bacillota</taxon>
        <taxon>Clostridia</taxon>
        <taxon>Lachnospirales</taxon>
        <taxon>Defluviitaleaceae</taxon>
        <taxon>Defluviitalea</taxon>
    </lineage>
</organism>
<dbReference type="PROSITE" id="PS50932">
    <property type="entry name" value="HTH_LACI_2"/>
    <property type="match status" value="1"/>
</dbReference>
<dbReference type="SUPFAM" id="SSF53822">
    <property type="entry name" value="Periplasmic binding protein-like I"/>
    <property type="match status" value="1"/>
</dbReference>
<dbReference type="InterPro" id="IPR000843">
    <property type="entry name" value="HTH_LacI"/>
</dbReference>
<dbReference type="CDD" id="cd06267">
    <property type="entry name" value="PBP1_LacI_sugar_binding-like"/>
    <property type="match status" value="1"/>
</dbReference>
<dbReference type="RefSeq" id="WP_341875980.1">
    <property type="nucleotide sequence ID" value="NZ_CP121687.1"/>
</dbReference>
<evidence type="ECO:0000256" key="3">
    <source>
        <dbReference type="ARBA" id="ARBA00023163"/>
    </source>
</evidence>
<keyword evidence="3" id="KW-0804">Transcription</keyword>
<sequence length="354" mass="40020">MAEKKNTDKKDVTIYDIAKLANTSPGTVSRALNNIGYVKEETRLRIEEAAKKLEYIPNRAARTLKTKRTGLILLAIPDMDNPFYIDMIKAIQEVSQYNNYSLILYYTEGKVEQEIKVLKMLHEQLADGMIMVNLNFTKKHLQEIKKISCPLVLSSMGVSEIGGNQTDPFDYIGVDTQKGIYMTTQHLIQQGHTRIGYIGGNKDIVVFRERYRGYSQSLIDGGLTLEDELVFFGEKWVESTGYEAGKYFLSLKQRPTAICAANDIMAIGAIRAFEEAGLHIPKDISIIGMDNIDLTHRLKPKMSSVAIAQAEIGRTAAELIFKRLRKEEQGSPKKIIFQPRLIIRESSILCYEDI</sequence>
<evidence type="ECO:0000256" key="2">
    <source>
        <dbReference type="ARBA" id="ARBA00023125"/>
    </source>
</evidence>
<dbReference type="Gene3D" id="1.10.260.40">
    <property type="entry name" value="lambda repressor-like DNA-binding domains"/>
    <property type="match status" value="1"/>
</dbReference>
<dbReference type="Gene3D" id="3.40.50.2300">
    <property type="match status" value="2"/>
</dbReference>
<protein>
    <submittedName>
        <fullName evidence="5">LacI family DNA-binding transcriptional regulator</fullName>
    </submittedName>
</protein>
<evidence type="ECO:0000256" key="1">
    <source>
        <dbReference type="ARBA" id="ARBA00023015"/>
    </source>
</evidence>
<dbReference type="Proteomes" id="UP001486565">
    <property type="component" value="Chromosome"/>
</dbReference>
<dbReference type="PANTHER" id="PTHR30146">
    <property type="entry name" value="LACI-RELATED TRANSCRIPTIONAL REPRESSOR"/>
    <property type="match status" value="1"/>
</dbReference>
<dbReference type="Pfam" id="PF13377">
    <property type="entry name" value="Peripla_BP_3"/>
    <property type="match status" value="1"/>
</dbReference>
<dbReference type="SUPFAM" id="SSF47413">
    <property type="entry name" value="lambda repressor-like DNA-binding domains"/>
    <property type="match status" value="1"/>
</dbReference>
<dbReference type="InterPro" id="IPR010982">
    <property type="entry name" value="Lambda_DNA-bd_dom_sf"/>
</dbReference>
<dbReference type="InterPro" id="IPR028082">
    <property type="entry name" value="Peripla_BP_I"/>
</dbReference>
<dbReference type="CDD" id="cd01392">
    <property type="entry name" value="HTH_LacI"/>
    <property type="match status" value="1"/>
</dbReference>
<evidence type="ECO:0000259" key="4">
    <source>
        <dbReference type="PROSITE" id="PS50932"/>
    </source>
</evidence>
<dbReference type="SMART" id="SM00354">
    <property type="entry name" value="HTH_LACI"/>
    <property type="match status" value="1"/>
</dbReference>
<evidence type="ECO:0000313" key="5">
    <source>
        <dbReference type="EMBL" id="WZL68976.1"/>
    </source>
</evidence>
<keyword evidence="2 5" id="KW-0238">DNA-binding</keyword>
<dbReference type="InterPro" id="IPR046335">
    <property type="entry name" value="LacI/GalR-like_sensor"/>
</dbReference>
<dbReference type="Pfam" id="PF00356">
    <property type="entry name" value="LacI"/>
    <property type="match status" value="1"/>
</dbReference>
<evidence type="ECO:0000313" key="6">
    <source>
        <dbReference type="Proteomes" id="UP001486565"/>
    </source>
</evidence>
<reference evidence="5 6" key="1">
    <citation type="submission" date="2023-03" db="EMBL/GenBank/DDBJ databases">
        <title>Novel Species.</title>
        <authorList>
            <person name="Ma S."/>
        </authorList>
    </citation>
    <scope>NUCLEOTIDE SEQUENCE [LARGE SCALE GENOMIC DNA]</scope>
    <source>
        <strain evidence="5 6">LIND6LT2</strain>
    </source>
</reference>
<name>A0ABZ2Y0X6_9FIRM</name>
<feature type="domain" description="HTH lacI-type" evidence="4">
    <location>
        <begin position="12"/>
        <end position="66"/>
    </location>
</feature>
<dbReference type="PANTHER" id="PTHR30146:SF109">
    <property type="entry name" value="HTH-TYPE TRANSCRIPTIONAL REGULATOR GALS"/>
    <property type="match status" value="1"/>
</dbReference>
<keyword evidence="1" id="KW-0805">Transcription regulation</keyword>
<proteinExistence type="predicted"/>
<gene>
    <name evidence="5" type="ORF">QBE51_09115</name>
</gene>
<dbReference type="GO" id="GO:0003677">
    <property type="term" value="F:DNA binding"/>
    <property type="evidence" value="ECO:0007669"/>
    <property type="project" value="UniProtKB-KW"/>
</dbReference>
<dbReference type="EMBL" id="CP121687">
    <property type="protein sequence ID" value="WZL68976.1"/>
    <property type="molecule type" value="Genomic_DNA"/>
</dbReference>
<keyword evidence="6" id="KW-1185">Reference proteome</keyword>